<dbReference type="Proteomes" id="UP001241072">
    <property type="component" value="Unassembled WGS sequence"/>
</dbReference>
<gene>
    <name evidence="2" type="ORF">Q5716_11155</name>
</gene>
<feature type="transmembrane region" description="Helical" evidence="1">
    <location>
        <begin position="90"/>
        <end position="113"/>
    </location>
</feature>
<dbReference type="RefSeq" id="WP_305003214.1">
    <property type="nucleotide sequence ID" value="NZ_JAUQUB010000002.1"/>
</dbReference>
<reference evidence="2 3" key="1">
    <citation type="submission" date="2023-07" db="EMBL/GenBank/DDBJ databases">
        <title>Protaetiibacter sp. nov WY-16 isolated from soil.</title>
        <authorList>
            <person name="Liu B."/>
            <person name="Wan Y."/>
        </authorList>
    </citation>
    <scope>NUCLEOTIDE SEQUENCE [LARGE SCALE GENOMIC DNA]</scope>
    <source>
        <strain evidence="2 3">WY-16</strain>
    </source>
</reference>
<feature type="transmembrane region" description="Helical" evidence="1">
    <location>
        <begin position="12"/>
        <end position="33"/>
    </location>
</feature>
<protein>
    <recommendedName>
        <fullName evidence="4">Cardiolipin synthase N-terminal domain-containing protein</fullName>
    </recommendedName>
</protein>
<accession>A0ABT9BP14</accession>
<comment type="caution">
    <text evidence="2">The sequence shown here is derived from an EMBL/GenBank/DDBJ whole genome shotgun (WGS) entry which is preliminary data.</text>
</comment>
<feature type="transmembrane region" description="Helical" evidence="1">
    <location>
        <begin position="53"/>
        <end position="78"/>
    </location>
</feature>
<evidence type="ECO:0000256" key="1">
    <source>
        <dbReference type="SAM" id="Phobius"/>
    </source>
</evidence>
<evidence type="ECO:0008006" key="4">
    <source>
        <dbReference type="Google" id="ProtNLM"/>
    </source>
</evidence>
<dbReference type="EMBL" id="JAUQUB010000002">
    <property type="protein sequence ID" value="MDO7882782.1"/>
    <property type="molecule type" value="Genomic_DNA"/>
</dbReference>
<sequence length="117" mass="12375">MSILSSQPPGKAWGVAALTIALIPVPFLILLNVLSLVVRSAPPGDPSFVPAMWIYGLLAVLGVLFFTVFFLAAIALGIAAVRRPRRAGKVLGWVAIGIVILAIPAIWTGYLVWTARG</sequence>
<organism evidence="2 3">
    <name type="scientific">Antiquaquibacter soli</name>
    <dbReference type="NCBI Taxonomy" id="3064523"/>
    <lineage>
        <taxon>Bacteria</taxon>
        <taxon>Bacillati</taxon>
        <taxon>Actinomycetota</taxon>
        <taxon>Actinomycetes</taxon>
        <taxon>Micrococcales</taxon>
        <taxon>Microbacteriaceae</taxon>
        <taxon>Antiquaquibacter</taxon>
    </lineage>
</organism>
<keyword evidence="1" id="KW-0812">Transmembrane</keyword>
<evidence type="ECO:0000313" key="3">
    <source>
        <dbReference type="Proteomes" id="UP001241072"/>
    </source>
</evidence>
<keyword evidence="1" id="KW-0472">Membrane</keyword>
<name>A0ABT9BP14_9MICO</name>
<keyword evidence="1" id="KW-1133">Transmembrane helix</keyword>
<proteinExistence type="predicted"/>
<evidence type="ECO:0000313" key="2">
    <source>
        <dbReference type="EMBL" id="MDO7882782.1"/>
    </source>
</evidence>
<keyword evidence="3" id="KW-1185">Reference proteome</keyword>